<evidence type="ECO:0000313" key="1">
    <source>
        <dbReference type="EMBL" id="CBH98186.1"/>
    </source>
</evidence>
<sequence>MNQDHIDITPFRATLLFSRPAASLATEAPVVKAALRAPPPQRGDGFLIMARAGALGAAMPPEFGPDDPLWVIALDERLSATLPQLATCAPEPVNFLSIDMLHCWTFLHWSTPDSSFAALEYALSSDTMQPADRSRPVLFLTPSLAILSSFACDENFILGLQGAGISAGPNYNPWRLWSDEELEAAAQRQTDKNPGGVTFEDWPESGHHWLEVVHYQRDEETQQGVPPLQCSE</sequence>
<proteinExistence type="predicted"/>
<dbReference type="EMBL" id="CABM01000049">
    <property type="protein sequence ID" value="CBH98186.1"/>
    <property type="molecule type" value="Genomic_DNA"/>
</dbReference>
<name>E6PTC9_9ZZZZ</name>
<reference evidence="1" key="1">
    <citation type="submission" date="2009-10" db="EMBL/GenBank/DDBJ databases">
        <title>Diversity of trophic interactions inside an arsenic-rich microbial ecosystem.</title>
        <authorList>
            <person name="Bertin P.N."/>
            <person name="Heinrich-Salmeron A."/>
            <person name="Pelletier E."/>
            <person name="Goulhen-Chollet F."/>
            <person name="Arsene-Ploetze F."/>
            <person name="Gallien S."/>
            <person name="Calteau A."/>
            <person name="Vallenet D."/>
            <person name="Casiot C."/>
            <person name="Chane-Woon-Ming B."/>
            <person name="Giloteaux L."/>
            <person name="Barakat M."/>
            <person name="Bonnefoy V."/>
            <person name="Bruneel O."/>
            <person name="Chandler M."/>
            <person name="Cleiss J."/>
            <person name="Duran R."/>
            <person name="Elbaz-Poulichet F."/>
            <person name="Fonknechten N."/>
            <person name="Lauga B."/>
            <person name="Mornico D."/>
            <person name="Ortet P."/>
            <person name="Schaeffer C."/>
            <person name="Siguier P."/>
            <person name="Alexander Thil Smith A."/>
            <person name="Van Dorsselaer A."/>
            <person name="Weissenbach J."/>
            <person name="Medigue C."/>
            <person name="Le Paslier D."/>
        </authorList>
    </citation>
    <scope>NUCLEOTIDE SEQUENCE</scope>
</reference>
<comment type="caution">
    <text evidence="1">The sequence shown here is derived from an EMBL/GenBank/DDBJ whole genome shotgun (WGS) entry which is preliminary data.</text>
</comment>
<dbReference type="AlphaFoldDB" id="E6PTC9"/>
<accession>E6PTC9</accession>
<gene>
    <name evidence="1" type="ORF">CARN2_3662</name>
</gene>
<organism evidence="1">
    <name type="scientific">mine drainage metagenome</name>
    <dbReference type="NCBI Taxonomy" id="410659"/>
    <lineage>
        <taxon>unclassified sequences</taxon>
        <taxon>metagenomes</taxon>
        <taxon>ecological metagenomes</taxon>
    </lineage>
</organism>
<protein>
    <submittedName>
        <fullName evidence="1">Uncharacterized protein</fullName>
    </submittedName>
</protein>